<dbReference type="Pfam" id="PF01663">
    <property type="entry name" value="Phosphodiest"/>
    <property type="match status" value="1"/>
</dbReference>
<reference evidence="1 2" key="1">
    <citation type="submission" date="2016-10" db="EMBL/GenBank/DDBJ databases">
        <authorList>
            <person name="de Groot N.N."/>
        </authorList>
    </citation>
    <scope>NUCLEOTIDE SEQUENCE [LARGE SCALE GENOMIC DNA]</scope>
    <source>
        <strain evidence="1 2">DSM 9179</strain>
    </source>
</reference>
<dbReference type="RefSeq" id="WP_092457710.1">
    <property type="nucleotide sequence ID" value="NZ_FOJI01000022.1"/>
</dbReference>
<dbReference type="SUPFAM" id="SSF53649">
    <property type="entry name" value="Alkaline phosphatase-like"/>
    <property type="match status" value="1"/>
</dbReference>
<name>A0A1I0RT28_9FIRM</name>
<protein>
    <submittedName>
        <fullName evidence="1">Predicted pyrophosphatase or phosphodiesterase, AlkP superfamily</fullName>
    </submittedName>
</protein>
<dbReference type="Gene3D" id="3.40.720.10">
    <property type="entry name" value="Alkaline Phosphatase, subunit A"/>
    <property type="match status" value="1"/>
</dbReference>
<proteinExistence type="predicted"/>
<dbReference type="Proteomes" id="UP000199701">
    <property type="component" value="Unassembled WGS sequence"/>
</dbReference>
<dbReference type="AlphaFoldDB" id="A0A1I0RT28"/>
<keyword evidence="2" id="KW-1185">Reference proteome</keyword>
<accession>A0A1I0RT28</accession>
<sequence>MYADYENSIVNLASSILKYFGAKSEHNTLEYVDELLKDEYKNVVVILLDGLGIDALQHHLAENSFFRKHLIKEYSSVFPSTTTSATTSLESGLTPLEHGWLGWSLYFSELDKVVNAFINTEKDTDTQAADYHVASKYIPYKSIYQKIKDAGMANAFSVSKFGSNKIESFNELTNEITRLCATSEKKYIYGYWENPDLLMHETGCYSSEVTEIINKLQNKLEVMCEKLSDTLVIVTADHGHCNLKNYILTDYPKLFKMLKHPISIETRAIAFHIKDEFLNDFPIEFKSSFKNEFLLLSKKEVIENNICGNGKMHPKFEEFIGDYLAIAISDKGIVYSKDSNQFISNHAGMTEQEMKIPIIAIGMK</sequence>
<evidence type="ECO:0000313" key="1">
    <source>
        <dbReference type="EMBL" id="SEW44526.1"/>
    </source>
</evidence>
<dbReference type="InterPro" id="IPR002591">
    <property type="entry name" value="Phosphodiest/P_Trfase"/>
</dbReference>
<organism evidence="1 2">
    <name type="scientific">[Clostridium] fimetarium</name>
    <dbReference type="NCBI Taxonomy" id="99656"/>
    <lineage>
        <taxon>Bacteria</taxon>
        <taxon>Bacillati</taxon>
        <taxon>Bacillota</taxon>
        <taxon>Clostridia</taxon>
        <taxon>Lachnospirales</taxon>
        <taxon>Lachnospiraceae</taxon>
    </lineage>
</organism>
<gene>
    <name evidence="1" type="ORF">SAMN05421659_12261</name>
</gene>
<dbReference type="STRING" id="99656.SAMN05421659_12261"/>
<dbReference type="EMBL" id="FOJI01000022">
    <property type="protein sequence ID" value="SEW44526.1"/>
    <property type="molecule type" value="Genomic_DNA"/>
</dbReference>
<dbReference type="InterPro" id="IPR017850">
    <property type="entry name" value="Alkaline_phosphatase_core_sf"/>
</dbReference>
<dbReference type="OrthoDB" id="502398at2"/>
<evidence type="ECO:0000313" key="2">
    <source>
        <dbReference type="Proteomes" id="UP000199701"/>
    </source>
</evidence>